<name>A0A644WIQ5_9ZZZZ</name>
<dbReference type="CDD" id="cd00371">
    <property type="entry name" value="HMA"/>
    <property type="match status" value="1"/>
</dbReference>
<dbReference type="Pfam" id="PF00403">
    <property type="entry name" value="HMA"/>
    <property type="match status" value="1"/>
</dbReference>
<reference evidence="3" key="1">
    <citation type="submission" date="2019-08" db="EMBL/GenBank/DDBJ databases">
        <authorList>
            <person name="Kucharzyk K."/>
            <person name="Murdoch R.W."/>
            <person name="Higgins S."/>
            <person name="Loffler F."/>
        </authorList>
    </citation>
    <scope>NUCLEOTIDE SEQUENCE</scope>
</reference>
<accession>A0A644WIQ5</accession>
<dbReference type="InterPro" id="IPR036163">
    <property type="entry name" value="HMA_dom_sf"/>
</dbReference>
<dbReference type="Gene3D" id="3.30.70.100">
    <property type="match status" value="1"/>
</dbReference>
<dbReference type="SUPFAM" id="SSF55008">
    <property type="entry name" value="HMA, heavy metal-associated domain"/>
    <property type="match status" value="1"/>
</dbReference>
<dbReference type="InterPro" id="IPR017969">
    <property type="entry name" value="Heavy-metal-associated_CS"/>
</dbReference>
<feature type="domain" description="HMA" evidence="2">
    <location>
        <begin position="19"/>
        <end position="85"/>
    </location>
</feature>
<dbReference type="FunFam" id="3.30.70.100:FF:000001">
    <property type="entry name" value="ATPase copper transporting beta"/>
    <property type="match status" value="1"/>
</dbReference>
<comment type="caution">
    <text evidence="3">The sequence shown here is derived from an EMBL/GenBank/DDBJ whole genome shotgun (WGS) entry which is preliminary data.</text>
</comment>
<sequence>MATILAVFPVFAQKSNPNRTTVIFNVAMDCHSCQQKIEKNIAFEKGVKALDVSLQKQTVQITYDTRKTTVEKLQEAIKKLGYEAIVQQDERK</sequence>
<dbReference type="PANTHER" id="PTHR46594:SF4">
    <property type="entry name" value="P-TYPE CATION-TRANSPORTING ATPASE"/>
    <property type="match status" value="1"/>
</dbReference>
<evidence type="ECO:0000256" key="1">
    <source>
        <dbReference type="ARBA" id="ARBA00022723"/>
    </source>
</evidence>
<evidence type="ECO:0000313" key="3">
    <source>
        <dbReference type="EMBL" id="MPM03620.1"/>
    </source>
</evidence>
<proteinExistence type="predicted"/>
<keyword evidence="1" id="KW-0479">Metal-binding</keyword>
<protein>
    <recommendedName>
        <fullName evidence="2">HMA domain-containing protein</fullName>
    </recommendedName>
</protein>
<gene>
    <name evidence="3" type="ORF">SDC9_49887</name>
</gene>
<dbReference type="InterPro" id="IPR006121">
    <property type="entry name" value="HMA_dom"/>
</dbReference>
<dbReference type="PROSITE" id="PS01047">
    <property type="entry name" value="HMA_1"/>
    <property type="match status" value="1"/>
</dbReference>
<evidence type="ECO:0000259" key="2">
    <source>
        <dbReference type="PROSITE" id="PS50846"/>
    </source>
</evidence>
<dbReference type="PROSITE" id="PS50846">
    <property type="entry name" value="HMA_2"/>
    <property type="match status" value="1"/>
</dbReference>
<organism evidence="3">
    <name type="scientific">bioreactor metagenome</name>
    <dbReference type="NCBI Taxonomy" id="1076179"/>
    <lineage>
        <taxon>unclassified sequences</taxon>
        <taxon>metagenomes</taxon>
        <taxon>ecological metagenomes</taxon>
    </lineage>
</organism>
<dbReference type="AlphaFoldDB" id="A0A644WIQ5"/>
<dbReference type="PANTHER" id="PTHR46594">
    <property type="entry name" value="P-TYPE CATION-TRANSPORTING ATPASE"/>
    <property type="match status" value="1"/>
</dbReference>
<dbReference type="EMBL" id="VSSQ01000968">
    <property type="protein sequence ID" value="MPM03620.1"/>
    <property type="molecule type" value="Genomic_DNA"/>
</dbReference>
<dbReference type="GO" id="GO:0046872">
    <property type="term" value="F:metal ion binding"/>
    <property type="evidence" value="ECO:0007669"/>
    <property type="project" value="UniProtKB-KW"/>
</dbReference>